<evidence type="ECO:0000313" key="2">
    <source>
        <dbReference type="Proteomes" id="UP000016935"/>
    </source>
</evidence>
<dbReference type="RefSeq" id="XP_008031250.1">
    <property type="nucleotide sequence ID" value="XM_008033059.1"/>
</dbReference>
<evidence type="ECO:0000313" key="1">
    <source>
        <dbReference type="EMBL" id="EOA80923.1"/>
    </source>
</evidence>
<proteinExistence type="predicted"/>
<name>R0JHQ2_EXST2</name>
<accession>R0JHQ2</accession>
<reference evidence="1 2" key="2">
    <citation type="journal article" date="2013" name="PLoS Genet.">
        <title>Comparative genome structure, secondary metabolite, and effector coding capacity across Cochliobolus pathogens.</title>
        <authorList>
            <person name="Condon B.J."/>
            <person name="Leng Y."/>
            <person name="Wu D."/>
            <person name="Bushley K.E."/>
            <person name="Ohm R.A."/>
            <person name="Otillar R."/>
            <person name="Martin J."/>
            <person name="Schackwitz W."/>
            <person name="Grimwood J."/>
            <person name="MohdZainudin N."/>
            <person name="Xue C."/>
            <person name="Wang R."/>
            <person name="Manning V.A."/>
            <person name="Dhillon B."/>
            <person name="Tu Z.J."/>
            <person name="Steffenson B.J."/>
            <person name="Salamov A."/>
            <person name="Sun H."/>
            <person name="Lowry S."/>
            <person name="LaButti K."/>
            <person name="Han J."/>
            <person name="Copeland A."/>
            <person name="Lindquist E."/>
            <person name="Barry K."/>
            <person name="Schmutz J."/>
            <person name="Baker S.E."/>
            <person name="Ciuffetti L.M."/>
            <person name="Grigoriev I.V."/>
            <person name="Zhong S."/>
            <person name="Turgeon B.G."/>
        </authorList>
    </citation>
    <scope>NUCLEOTIDE SEQUENCE [LARGE SCALE GENOMIC DNA]</scope>
    <source>
        <strain evidence="2">28A</strain>
    </source>
</reference>
<dbReference type="GeneID" id="19404056"/>
<keyword evidence="2" id="KW-1185">Reference proteome</keyword>
<dbReference type="AlphaFoldDB" id="R0JHQ2"/>
<organism evidence="1 2">
    <name type="scientific">Exserohilum turcicum (strain 28A)</name>
    <name type="common">Northern leaf blight fungus</name>
    <name type="synonym">Setosphaeria turcica</name>
    <dbReference type="NCBI Taxonomy" id="671987"/>
    <lineage>
        <taxon>Eukaryota</taxon>
        <taxon>Fungi</taxon>
        <taxon>Dikarya</taxon>
        <taxon>Ascomycota</taxon>
        <taxon>Pezizomycotina</taxon>
        <taxon>Dothideomycetes</taxon>
        <taxon>Pleosporomycetidae</taxon>
        <taxon>Pleosporales</taxon>
        <taxon>Pleosporineae</taxon>
        <taxon>Pleosporaceae</taxon>
        <taxon>Exserohilum</taxon>
    </lineage>
</organism>
<sequence length="166" mass="18822">MYLPAMGMLSHVEDQFQGTFLMGKPPFTYNIDRTFRKNSVATRKSHRISKRCRTIFDSQGSNDAEVDEDTKEVSLPYANASHGDICNAVEPRECQQHDIDDSLYENAVYVFLHDWKGSIPSWEAKIIQPVFSSENDAVSTSGNSIARAWLDDHRYSVGSSRNIQAR</sequence>
<dbReference type="EMBL" id="KB908877">
    <property type="protein sequence ID" value="EOA80923.1"/>
    <property type="molecule type" value="Genomic_DNA"/>
</dbReference>
<protein>
    <submittedName>
        <fullName evidence="1">Uncharacterized protein</fullName>
    </submittedName>
</protein>
<dbReference type="HOGENOM" id="CLU_1603767_0_0_1"/>
<gene>
    <name evidence="1" type="ORF">SETTUDRAFT_35815</name>
</gene>
<dbReference type="Proteomes" id="UP000016935">
    <property type="component" value="Unassembled WGS sequence"/>
</dbReference>
<reference evidence="1 2" key="1">
    <citation type="journal article" date="2012" name="PLoS Pathog.">
        <title>Diverse lifestyles and strategies of plant pathogenesis encoded in the genomes of eighteen Dothideomycetes fungi.</title>
        <authorList>
            <person name="Ohm R.A."/>
            <person name="Feau N."/>
            <person name="Henrissat B."/>
            <person name="Schoch C.L."/>
            <person name="Horwitz B.A."/>
            <person name="Barry K.W."/>
            <person name="Condon B.J."/>
            <person name="Copeland A.C."/>
            <person name="Dhillon B."/>
            <person name="Glaser F."/>
            <person name="Hesse C.N."/>
            <person name="Kosti I."/>
            <person name="LaButti K."/>
            <person name="Lindquist E.A."/>
            <person name="Lucas S."/>
            <person name="Salamov A.A."/>
            <person name="Bradshaw R.E."/>
            <person name="Ciuffetti L."/>
            <person name="Hamelin R.C."/>
            <person name="Kema G.H.J."/>
            <person name="Lawrence C."/>
            <person name="Scott J.A."/>
            <person name="Spatafora J.W."/>
            <person name="Turgeon B.G."/>
            <person name="de Wit P.J.G.M."/>
            <person name="Zhong S."/>
            <person name="Goodwin S.B."/>
            <person name="Grigoriev I.V."/>
        </authorList>
    </citation>
    <scope>NUCLEOTIDE SEQUENCE [LARGE SCALE GENOMIC DNA]</scope>
    <source>
        <strain evidence="2">28A</strain>
    </source>
</reference>